<dbReference type="AlphaFoldDB" id="A0A369Q837"/>
<evidence type="ECO:0000256" key="4">
    <source>
        <dbReference type="ARBA" id="ARBA00022692"/>
    </source>
</evidence>
<keyword evidence="10" id="KW-1185">Reference proteome</keyword>
<dbReference type="Pfam" id="PF02472">
    <property type="entry name" value="ExbD"/>
    <property type="match status" value="1"/>
</dbReference>
<sequence>MTATASSRVPIDPCRRDLFANYIEPFDHGEPIWRPNFAPIAGVLMIVGILFFAAWPVQTHALLIDLPFPGYDGEAPHSDMPVYTITIMPTGTIYVDGNVAPLNALPKRLETIASLPTEAGIIFAPADNTATSQWLPVLAVIKTAGLASWQFCFGGTTANQRYEALDGKTTAATPKECNPRTNYRPDLHW</sequence>
<dbReference type="GO" id="GO:0005886">
    <property type="term" value="C:plasma membrane"/>
    <property type="evidence" value="ECO:0007669"/>
    <property type="project" value="UniProtKB-SubCell"/>
</dbReference>
<comment type="subcellular location">
    <subcellularLocation>
        <location evidence="1">Cell membrane</location>
        <topology evidence="1">Single-pass membrane protein</topology>
    </subcellularLocation>
    <subcellularLocation>
        <location evidence="7">Cell membrane</location>
        <topology evidence="7">Single-pass type II membrane protein</topology>
    </subcellularLocation>
</comment>
<evidence type="ECO:0000256" key="2">
    <source>
        <dbReference type="ARBA" id="ARBA00005811"/>
    </source>
</evidence>
<evidence type="ECO:0000256" key="5">
    <source>
        <dbReference type="ARBA" id="ARBA00022989"/>
    </source>
</evidence>
<dbReference type="OrthoDB" id="7410608at2"/>
<evidence type="ECO:0000256" key="3">
    <source>
        <dbReference type="ARBA" id="ARBA00022475"/>
    </source>
</evidence>
<keyword evidence="7" id="KW-0653">Protein transport</keyword>
<proteinExistence type="inferred from homology"/>
<dbReference type="Proteomes" id="UP000253727">
    <property type="component" value="Unassembled WGS sequence"/>
</dbReference>
<dbReference type="InterPro" id="IPR003400">
    <property type="entry name" value="ExbD"/>
</dbReference>
<keyword evidence="3" id="KW-1003">Cell membrane</keyword>
<evidence type="ECO:0000256" key="6">
    <source>
        <dbReference type="ARBA" id="ARBA00023136"/>
    </source>
</evidence>
<gene>
    <name evidence="9" type="ORF">HME9302_02270</name>
</gene>
<comment type="caution">
    <text evidence="9">The sequence shown here is derived from an EMBL/GenBank/DDBJ whole genome shotgun (WGS) entry which is preliminary data.</text>
</comment>
<name>A0A369Q837_9SPHN</name>
<evidence type="ECO:0000313" key="10">
    <source>
        <dbReference type="Proteomes" id="UP000253727"/>
    </source>
</evidence>
<protein>
    <submittedName>
        <fullName evidence="9">Uncharacterized protein</fullName>
    </submittedName>
</protein>
<organism evidence="9 10">
    <name type="scientific">Alteripontixanthobacter maritimus</name>
    <dbReference type="NCBI Taxonomy" id="2161824"/>
    <lineage>
        <taxon>Bacteria</taxon>
        <taxon>Pseudomonadati</taxon>
        <taxon>Pseudomonadota</taxon>
        <taxon>Alphaproteobacteria</taxon>
        <taxon>Sphingomonadales</taxon>
        <taxon>Erythrobacteraceae</taxon>
        <taxon>Alteripontixanthobacter</taxon>
    </lineage>
</organism>
<dbReference type="RefSeq" id="WP_115367085.1">
    <property type="nucleotide sequence ID" value="NZ_QBKA01000002.1"/>
</dbReference>
<keyword evidence="4 7" id="KW-0812">Transmembrane</keyword>
<accession>A0A369Q837</accession>
<evidence type="ECO:0000256" key="1">
    <source>
        <dbReference type="ARBA" id="ARBA00004162"/>
    </source>
</evidence>
<evidence type="ECO:0000313" key="9">
    <source>
        <dbReference type="EMBL" id="RDC61053.1"/>
    </source>
</evidence>
<dbReference type="EMBL" id="QBKA01000002">
    <property type="protein sequence ID" value="RDC61053.1"/>
    <property type="molecule type" value="Genomic_DNA"/>
</dbReference>
<keyword evidence="5 8" id="KW-1133">Transmembrane helix</keyword>
<evidence type="ECO:0000256" key="8">
    <source>
        <dbReference type="SAM" id="Phobius"/>
    </source>
</evidence>
<feature type="transmembrane region" description="Helical" evidence="8">
    <location>
        <begin position="37"/>
        <end position="57"/>
    </location>
</feature>
<dbReference type="GO" id="GO:0022857">
    <property type="term" value="F:transmembrane transporter activity"/>
    <property type="evidence" value="ECO:0007669"/>
    <property type="project" value="InterPro"/>
</dbReference>
<keyword evidence="6 8" id="KW-0472">Membrane</keyword>
<reference evidence="9 10" key="1">
    <citation type="submission" date="2018-04" db="EMBL/GenBank/DDBJ databases">
        <title>Altererythrobacter sp. HME9302 genome sequencing and assembly.</title>
        <authorList>
            <person name="Kang H."/>
            <person name="Kim H."/>
            <person name="Joh K."/>
        </authorList>
    </citation>
    <scope>NUCLEOTIDE SEQUENCE [LARGE SCALE GENOMIC DNA]</scope>
    <source>
        <strain evidence="9 10">HME9302</strain>
    </source>
</reference>
<keyword evidence="7" id="KW-0813">Transport</keyword>
<comment type="similarity">
    <text evidence="2 7">Belongs to the ExbD/TolR family.</text>
</comment>
<evidence type="ECO:0000256" key="7">
    <source>
        <dbReference type="RuleBase" id="RU003879"/>
    </source>
</evidence>
<dbReference type="GO" id="GO:0015031">
    <property type="term" value="P:protein transport"/>
    <property type="evidence" value="ECO:0007669"/>
    <property type="project" value="UniProtKB-KW"/>
</dbReference>